<feature type="domain" description="Band 7" evidence="10">
    <location>
        <begin position="20"/>
        <end position="186"/>
    </location>
</feature>
<keyword evidence="8" id="KW-0325">Glycoprotein</keyword>
<evidence type="ECO:0000256" key="6">
    <source>
        <dbReference type="ARBA" id="ARBA00022989"/>
    </source>
</evidence>
<dbReference type="STRING" id="595528.A0A0D2WJU8"/>
<protein>
    <recommendedName>
        <fullName evidence="10">Band 7 domain-containing protein</fullName>
    </recommendedName>
</protein>
<evidence type="ECO:0000313" key="12">
    <source>
        <dbReference type="Proteomes" id="UP000008743"/>
    </source>
</evidence>
<dbReference type="SMART" id="SM00244">
    <property type="entry name" value="PHB"/>
    <property type="match status" value="1"/>
</dbReference>
<reference evidence="12" key="1">
    <citation type="submission" date="2011-02" db="EMBL/GenBank/DDBJ databases">
        <title>The Genome Sequence of Capsaspora owczarzaki ATCC 30864.</title>
        <authorList>
            <person name="Russ C."/>
            <person name="Cuomo C."/>
            <person name="Burger G."/>
            <person name="Gray M.W."/>
            <person name="Holland P.W.H."/>
            <person name="King N."/>
            <person name="Lang F.B.F."/>
            <person name="Roger A.J."/>
            <person name="Ruiz-Trillo I."/>
            <person name="Young S.K."/>
            <person name="Zeng Q."/>
            <person name="Gargeya S."/>
            <person name="Alvarado L."/>
            <person name="Berlin A."/>
            <person name="Chapman S.B."/>
            <person name="Chen Z."/>
            <person name="Freedman E."/>
            <person name="Gellesch M."/>
            <person name="Goldberg J."/>
            <person name="Griggs A."/>
            <person name="Gujja S."/>
            <person name="Heilman E."/>
            <person name="Heiman D."/>
            <person name="Howarth C."/>
            <person name="Mehta T."/>
            <person name="Neiman D."/>
            <person name="Pearson M."/>
            <person name="Roberts A."/>
            <person name="Saif S."/>
            <person name="Shea T."/>
            <person name="Shenoy N."/>
            <person name="Sisk P."/>
            <person name="Stolte C."/>
            <person name="Sykes S."/>
            <person name="White J."/>
            <person name="Yandava C."/>
            <person name="Haas B."/>
            <person name="Nusbaum C."/>
            <person name="Birren B."/>
        </authorList>
    </citation>
    <scope>NUCLEOTIDE SEQUENCE</scope>
    <source>
        <strain evidence="12">ATCC 30864</strain>
    </source>
</reference>
<dbReference type="AlphaFoldDB" id="A0A0D2WJU8"/>
<evidence type="ECO:0000256" key="4">
    <source>
        <dbReference type="ARBA" id="ARBA00022824"/>
    </source>
</evidence>
<keyword evidence="12" id="KW-1185">Reference proteome</keyword>
<dbReference type="GO" id="GO:0015485">
    <property type="term" value="F:cholesterol binding"/>
    <property type="evidence" value="ECO:0007669"/>
    <property type="project" value="TreeGrafter"/>
</dbReference>
<dbReference type="PhylomeDB" id="A0A0D2WJU8"/>
<evidence type="ECO:0000259" key="10">
    <source>
        <dbReference type="SMART" id="SM00244"/>
    </source>
</evidence>
<keyword evidence="5" id="KW-0735">Signal-anchor</keyword>
<accession>A0A0D2WJU8</accession>
<evidence type="ECO:0000256" key="1">
    <source>
        <dbReference type="ARBA" id="ARBA00004648"/>
    </source>
</evidence>
<dbReference type="Proteomes" id="UP000008743">
    <property type="component" value="Unassembled WGS sequence"/>
</dbReference>
<dbReference type="InParanoid" id="A0A0D2WJU8"/>
<keyword evidence="7" id="KW-0472">Membrane</keyword>
<dbReference type="RefSeq" id="XP_011270124.1">
    <property type="nucleotide sequence ID" value="XM_011271822.1"/>
</dbReference>
<dbReference type="eggNOG" id="KOG2962">
    <property type="taxonomic scope" value="Eukaryota"/>
</dbReference>
<dbReference type="PANTHER" id="PTHR15351">
    <property type="entry name" value="ERLIN (ER LIPID RAFT ASSOCIATED PROTEIN) HOMOLOG"/>
    <property type="match status" value="1"/>
</dbReference>
<organism evidence="11 12">
    <name type="scientific">Capsaspora owczarzaki (strain ATCC 30864)</name>
    <dbReference type="NCBI Taxonomy" id="595528"/>
    <lineage>
        <taxon>Eukaryota</taxon>
        <taxon>Filasterea</taxon>
        <taxon>Capsaspora</taxon>
    </lineage>
</organism>
<evidence type="ECO:0000256" key="9">
    <source>
        <dbReference type="SAM" id="SignalP"/>
    </source>
</evidence>
<name>A0A0D2WJU8_CAPO3</name>
<dbReference type="GO" id="GO:0032933">
    <property type="term" value="P:SREBP signaling pathway"/>
    <property type="evidence" value="ECO:0007669"/>
    <property type="project" value="TreeGrafter"/>
</dbReference>
<evidence type="ECO:0000256" key="3">
    <source>
        <dbReference type="ARBA" id="ARBA00022692"/>
    </source>
</evidence>
<comment type="subcellular location">
    <subcellularLocation>
        <location evidence="1">Endoplasmic reticulum membrane</location>
        <topology evidence="1">Single-pass type II membrane protein</topology>
    </subcellularLocation>
</comment>
<dbReference type="CDD" id="cd03406">
    <property type="entry name" value="SPFH_like_u3"/>
    <property type="match status" value="1"/>
</dbReference>
<dbReference type="GO" id="GO:0005789">
    <property type="term" value="C:endoplasmic reticulum membrane"/>
    <property type="evidence" value="ECO:0007669"/>
    <property type="project" value="UniProtKB-SubCell"/>
</dbReference>
<dbReference type="Pfam" id="PF01145">
    <property type="entry name" value="Band_7"/>
    <property type="match status" value="1"/>
</dbReference>
<dbReference type="InterPro" id="IPR036013">
    <property type="entry name" value="Band_7/SPFH_dom_sf"/>
</dbReference>
<dbReference type="InterPro" id="IPR033294">
    <property type="entry name" value="Erlin1/2"/>
</dbReference>
<evidence type="ECO:0000313" key="11">
    <source>
        <dbReference type="EMBL" id="KJE90410.1"/>
    </source>
</evidence>
<evidence type="ECO:0000256" key="5">
    <source>
        <dbReference type="ARBA" id="ARBA00022968"/>
    </source>
</evidence>
<dbReference type="OrthoDB" id="77368at2759"/>
<keyword evidence="6" id="KW-1133">Transmembrane helix</keyword>
<dbReference type="SUPFAM" id="SSF117892">
    <property type="entry name" value="Band 7/SPFH domain"/>
    <property type="match status" value="1"/>
</dbReference>
<keyword evidence="3" id="KW-0812">Transmembrane</keyword>
<gene>
    <name evidence="11" type="ORF">CAOG_008542</name>
</gene>
<dbReference type="EMBL" id="KE346361">
    <property type="protein sequence ID" value="KJE90410.1"/>
    <property type="molecule type" value="Genomic_DNA"/>
</dbReference>
<feature type="signal peptide" evidence="9">
    <location>
        <begin position="1"/>
        <end position="20"/>
    </location>
</feature>
<evidence type="ECO:0000256" key="2">
    <source>
        <dbReference type="ARBA" id="ARBA00008164"/>
    </source>
</evidence>
<sequence>MSFASTLIGLLAIAIMLINASIHRVEEGHVGIYKRGGALLKETTAPGYHVMLPFITTHHDIQVTLQTDEVRDVPCGTSGGVIITFERVEVVNMLDQRFVYDTVKNYTVDYDKLLIFNKIHHEINEFCSSHTLQEVYIDMFDRIDESIFNALQRSLDQWAPGVRVQAVRVTKPRLPQSILQNYENMEAEKTKLLFAVQRQKVVEQEAETERKRAMIVAEKEAAVARIRYEQNIAEERSKQSVSEIQDATFLAQQKARADADLYSATKRAEANELLYTPLYLEVIKYQSLANNTKIYFGNSIQGMFTETIQQFVQPPQQPVAARGH</sequence>
<dbReference type="InterPro" id="IPR001107">
    <property type="entry name" value="Band_7"/>
</dbReference>
<evidence type="ECO:0000256" key="7">
    <source>
        <dbReference type="ARBA" id="ARBA00023136"/>
    </source>
</evidence>
<keyword evidence="4" id="KW-0256">Endoplasmic reticulum</keyword>
<proteinExistence type="inferred from homology"/>
<dbReference type="PANTHER" id="PTHR15351:SF3">
    <property type="entry name" value="ERLIN"/>
    <property type="match status" value="1"/>
</dbReference>
<comment type="similarity">
    <text evidence="2">Belongs to the band 7/mec-2 family.</text>
</comment>
<dbReference type="Gene3D" id="3.30.479.30">
    <property type="entry name" value="Band 7 domain"/>
    <property type="match status" value="1"/>
</dbReference>
<dbReference type="GO" id="GO:0031625">
    <property type="term" value="F:ubiquitin protein ligase binding"/>
    <property type="evidence" value="ECO:0007669"/>
    <property type="project" value="InterPro"/>
</dbReference>
<feature type="chain" id="PRO_5002266412" description="Band 7 domain-containing protein" evidence="9">
    <location>
        <begin position="21"/>
        <end position="324"/>
    </location>
</feature>
<evidence type="ECO:0000256" key="8">
    <source>
        <dbReference type="ARBA" id="ARBA00023180"/>
    </source>
</evidence>
<keyword evidence="9" id="KW-0732">Signal</keyword>